<dbReference type="Proteomes" id="UP000005481">
    <property type="component" value="Unassembled WGS sequence"/>
</dbReference>
<protein>
    <submittedName>
        <fullName evidence="1">Uncharacterized protein</fullName>
    </submittedName>
</protein>
<dbReference type="STRING" id="861450.HMPREF0080_00584"/>
<dbReference type="AlphaFoldDB" id="G9YG20"/>
<evidence type="ECO:0000313" key="2">
    <source>
        <dbReference type="Proteomes" id="UP000005481"/>
    </source>
</evidence>
<dbReference type="EMBL" id="AGCJ01000018">
    <property type="protein sequence ID" value="EHM42450.1"/>
    <property type="molecule type" value="Genomic_DNA"/>
</dbReference>
<reference evidence="1 2" key="1">
    <citation type="submission" date="2011-08" db="EMBL/GenBank/DDBJ databases">
        <authorList>
            <person name="Weinstock G."/>
            <person name="Sodergren E."/>
            <person name="Clifton S."/>
            <person name="Fulton L."/>
            <person name="Fulton B."/>
            <person name="Courtney L."/>
            <person name="Fronick C."/>
            <person name="Harrison M."/>
            <person name="Strong C."/>
            <person name="Farmer C."/>
            <person name="Delahaunty K."/>
            <person name="Markovic C."/>
            <person name="Hall O."/>
            <person name="Minx P."/>
            <person name="Tomlinson C."/>
            <person name="Mitreva M."/>
            <person name="Hou S."/>
            <person name="Chen J."/>
            <person name="Wollam A."/>
            <person name="Pepin K.H."/>
            <person name="Johnson M."/>
            <person name="Bhonagiri V."/>
            <person name="Zhang X."/>
            <person name="Suruliraj S."/>
            <person name="Warren W."/>
            <person name="Chinwalla A."/>
            <person name="Mardis E.R."/>
            <person name="Wilson R.K."/>
        </authorList>
    </citation>
    <scope>NUCLEOTIDE SEQUENCE [LARGE SCALE GENOMIC DNA]</scope>
    <source>
        <strain evidence="1 2">F0357</strain>
    </source>
</reference>
<dbReference type="HOGENOM" id="CLU_3283943_0_0_9"/>
<keyword evidence="2" id="KW-1185">Reference proteome</keyword>
<evidence type="ECO:0000313" key="1">
    <source>
        <dbReference type="EMBL" id="EHM42450.1"/>
    </source>
</evidence>
<proteinExistence type="predicted"/>
<organism evidence="1 2">
    <name type="scientific">Anaeroglobus geminatus F0357</name>
    <dbReference type="NCBI Taxonomy" id="861450"/>
    <lineage>
        <taxon>Bacteria</taxon>
        <taxon>Bacillati</taxon>
        <taxon>Bacillota</taxon>
        <taxon>Negativicutes</taxon>
        <taxon>Veillonellales</taxon>
        <taxon>Veillonellaceae</taxon>
        <taxon>Anaeroglobus</taxon>
    </lineage>
</organism>
<comment type="caution">
    <text evidence="1">The sequence shown here is derived from an EMBL/GenBank/DDBJ whole genome shotgun (WGS) entry which is preliminary data.</text>
</comment>
<accession>G9YG20</accession>
<gene>
    <name evidence="1" type="ORF">HMPREF0080_00584</name>
</gene>
<sequence length="40" mass="4779">MFHCLYMAVFEPLLNDKDNFCEVVAKLCKLFLPHSINTWF</sequence>
<name>G9YG20_9FIRM</name>